<sequence>MLIKLFVENFKSFDSRTEFNMLTSSKIRDKDSHVMHIKKLKLLKHAVIYGANAAGKSNFIEVFDFIRFCVERKIPFGSSNLFCKLRKENENRNSTFEIIFTIREKVYDYGFSLLFSERKIIEEWLYELDSSKTPKCIFECSSNNKPVLGLKDLNEEDINRFNTYAEDYQDLTSTLFLTELNRNKKYMNDSALVVFKDVYTWITKNLIIFKPDTLITNFEYFYEDKSLEKINRLIKAFDTGITEARIENISIDELNKRLPPEIFQEVISDMKEILDNNKTSKFSMRSSDQFFNIVINKTSDPIITTIKLKHDKSYFDYDFNEESDGTRRLFDLIDMLLMNKDDVVFVVDELERSLHPKLTACFLKLFDSLHVDNNIQLIFSTHESTIMDQALFRRDEIWFIERDENNSSKLYSLDRFKERYDKRLSKAYLEGRYGAIPIFKEFTSWGEN</sequence>
<gene>
    <name evidence="2" type="ORF">H9741_06335</name>
</gene>
<protein>
    <submittedName>
        <fullName evidence="2">AAA family ATPase</fullName>
    </submittedName>
</protein>
<evidence type="ECO:0000259" key="1">
    <source>
        <dbReference type="Pfam" id="PF13304"/>
    </source>
</evidence>
<dbReference type="Pfam" id="PF13304">
    <property type="entry name" value="AAA_21"/>
    <property type="match status" value="1"/>
</dbReference>
<reference evidence="2" key="1">
    <citation type="journal article" date="2021" name="PeerJ">
        <title>Extensive microbial diversity within the chicken gut microbiome revealed by metagenomics and culture.</title>
        <authorList>
            <person name="Gilroy R."/>
            <person name="Ravi A."/>
            <person name="Getino M."/>
            <person name="Pursley I."/>
            <person name="Horton D.L."/>
            <person name="Alikhan N.F."/>
            <person name="Baker D."/>
            <person name="Gharbi K."/>
            <person name="Hall N."/>
            <person name="Watson M."/>
            <person name="Adriaenssens E.M."/>
            <person name="Foster-Nyarko E."/>
            <person name="Jarju S."/>
            <person name="Secka A."/>
            <person name="Antonio M."/>
            <person name="Oren A."/>
            <person name="Chaudhuri R.R."/>
            <person name="La Ragione R."/>
            <person name="Hildebrand F."/>
            <person name="Pallen M.J."/>
        </authorList>
    </citation>
    <scope>NUCLEOTIDE SEQUENCE</scope>
    <source>
        <strain evidence="2">811</strain>
    </source>
</reference>
<dbReference type="GO" id="GO:0005524">
    <property type="term" value="F:ATP binding"/>
    <property type="evidence" value="ECO:0007669"/>
    <property type="project" value="InterPro"/>
</dbReference>
<feature type="domain" description="ATPase AAA-type core" evidence="1">
    <location>
        <begin position="46"/>
        <end position="388"/>
    </location>
</feature>
<dbReference type="Proteomes" id="UP000824204">
    <property type="component" value="Unassembled WGS sequence"/>
</dbReference>
<comment type="caution">
    <text evidence="2">The sequence shown here is derived from an EMBL/GenBank/DDBJ whole genome shotgun (WGS) entry which is preliminary data.</text>
</comment>
<evidence type="ECO:0000313" key="2">
    <source>
        <dbReference type="EMBL" id="HIX08067.1"/>
    </source>
</evidence>
<organism evidence="2 3">
    <name type="scientific">Candidatus Borkfalkia faecipullorum</name>
    <dbReference type="NCBI Taxonomy" id="2838510"/>
    <lineage>
        <taxon>Bacteria</taxon>
        <taxon>Bacillati</taxon>
        <taxon>Bacillota</taxon>
        <taxon>Clostridia</taxon>
        <taxon>Christensenellales</taxon>
        <taxon>Christensenellaceae</taxon>
        <taxon>Candidatus Borkfalkia</taxon>
    </lineage>
</organism>
<dbReference type="InterPro" id="IPR003959">
    <property type="entry name" value="ATPase_AAA_core"/>
</dbReference>
<dbReference type="PANTHER" id="PTHR40396">
    <property type="entry name" value="ATPASE-LIKE PROTEIN"/>
    <property type="match status" value="1"/>
</dbReference>
<dbReference type="PANTHER" id="PTHR40396:SF1">
    <property type="entry name" value="ATPASE AAA-TYPE CORE DOMAIN-CONTAINING PROTEIN"/>
    <property type="match status" value="1"/>
</dbReference>
<proteinExistence type="predicted"/>
<dbReference type="InterPro" id="IPR027417">
    <property type="entry name" value="P-loop_NTPase"/>
</dbReference>
<accession>A0A9D2AGN1</accession>
<dbReference type="AlphaFoldDB" id="A0A9D2AGN1"/>
<name>A0A9D2AGN1_9FIRM</name>
<reference evidence="2" key="2">
    <citation type="submission" date="2021-04" db="EMBL/GenBank/DDBJ databases">
        <authorList>
            <person name="Gilroy R."/>
        </authorList>
    </citation>
    <scope>NUCLEOTIDE SEQUENCE</scope>
    <source>
        <strain evidence="2">811</strain>
    </source>
</reference>
<dbReference type="SUPFAM" id="SSF52540">
    <property type="entry name" value="P-loop containing nucleoside triphosphate hydrolases"/>
    <property type="match status" value="1"/>
</dbReference>
<dbReference type="Gene3D" id="3.40.50.300">
    <property type="entry name" value="P-loop containing nucleotide triphosphate hydrolases"/>
    <property type="match status" value="1"/>
</dbReference>
<evidence type="ECO:0000313" key="3">
    <source>
        <dbReference type="Proteomes" id="UP000824204"/>
    </source>
</evidence>
<dbReference type="EMBL" id="DXFX01000080">
    <property type="protein sequence ID" value="HIX08067.1"/>
    <property type="molecule type" value="Genomic_DNA"/>
</dbReference>
<dbReference type="GO" id="GO:0016887">
    <property type="term" value="F:ATP hydrolysis activity"/>
    <property type="evidence" value="ECO:0007669"/>
    <property type="project" value="InterPro"/>
</dbReference>